<evidence type="ECO:0000313" key="3">
    <source>
        <dbReference type="Proteomes" id="UP001497382"/>
    </source>
</evidence>
<feature type="transmembrane region" description="Helical" evidence="1">
    <location>
        <begin position="50"/>
        <end position="71"/>
    </location>
</feature>
<comment type="caution">
    <text evidence="2">The sequence shown here is derived from an EMBL/GenBank/DDBJ whole genome shotgun (WGS) entry which is preliminary data.</text>
</comment>
<keyword evidence="1" id="KW-1133">Transmembrane helix</keyword>
<feature type="non-terminal residue" evidence="2">
    <location>
        <position position="1"/>
    </location>
</feature>
<evidence type="ECO:0000256" key="1">
    <source>
        <dbReference type="SAM" id="Phobius"/>
    </source>
</evidence>
<protein>
    <submittedName>
        <fullName evidence="2">Uncharacterized protein</fullName>
    </submittedName>
</protein>
<reference evidence="2 3" key="1">
    <citation type="submission" date="2024-04" db="EMBL/GenBank/DDBJ databases">
        <authorList>
            <person name="Rising A."/>
            <person name="Reimegard J."/>
            <person name="Sonavane S."/>
            <person name="Akerstrom W."/>
            <person name="Nylinder S."/>
            <person name="Hedman E."/>
            <person name="Kallberg Y."/>
        </authorList>
    </citation>
    <scope>NUCLEOTIDE SEQUENCE [LARGE SCALE GENOMIC DNA]</scope>
</reference>
<dbReference type="EMBL" id="CAXIEN010000506">
    <property type="protein sequence ID" value="CAL1299559.1"/>
    <property type="molecule type" value="Genomic_DNA"/>
</dbReference>
<proteinExistence type="predicted"/>
<dbReference type="AlphaFoldDB" id="A0AAV2BUN6"/>
<name>A0AAV2BUN6_9ARAC</name>
<keyword evidence="1" id="KW-0472">Membrane</keyword>
<sequence length="80" mass="9124">VLSLLFNQSAFCNPSPRERSILFETLPSIVQISTKEMMVKLSLPETGEGVIFYTLAIKKSEFLYIFILLFISYNKSLNIS</sequence>
<keyword evidence="3" id="KW-1185">Reference proteome</keyword>
<keyword evidence="1" id="KW-0812">Transmembrane</keyword>
<gene>
    <name evidence="2" type="ORF">LARSCL_LOCUS21420</name>
</gene>
<organism evidence="2 3">
    <name type="scientific">Larinioides sclopetarius</name>
    <dbReference type="NCBI Taxonomy" id="280406"/>
    <lineage>
        <taxon>Eukaryota</taxon>
        <taxon>Metazoa</taxon>
        <taxon>Ecdysozoa</taxon>
        <taxon>Arthropoda</taxon>
        <taxon>Chelicerata</taxon>
        <taxon>Arachnida</taxon>
        <taxon>Araneae</taxon>
        <taxon>Araneomorphae</taxon>
        <taxon>Entelegynae</taxon>
        <taxon>Araneoidea</taxon>
        <taxon>Araneidae</taxon>
        <taxon>Larinioides</taxon>
    </lineage>
</organism>
<dbReference type="Proteomes" id="UP001497382">
    <property type="component" value="Unassembled WGS sequence"/>
</dbReference>
<accession>A0AAV2BUN6</accession>
<evidence type="ECO:0000313" key="2">
    <source>
        <dbReference type="EMBL" id="CAL1299559.1"/>
    </source>
</evidence>